<keyword evidence="2" id="KW-1185">Reference proteome</keyword>
<accession>A0ABP7GV72</accession>
<gene>
    <name evidence="1" type="ORF">GCM10022240_29460</name>
</gene>
<sequence>MSTTTKPSFDAPDSTMDMVEKMTAAIVDVGGVKLMRVTAQPGWRWSVHSKPVQKTDSCQVDHVLYVVSGQLATKTDDGTETDYAAGDVAHVAPGHDGWTIGDEPAVWIEIPH</sequence>
<dbReference type="SUPFAM" id="SSF51182">
    <property type="entry name" value="RmlC-like cupins"/>
    <property type="match status" value="1"/>
</dbReference>
<dbReference type="Gene3D" id="2.60.120.10">
    <property type="entry name" value="Jelly Rolls"/>
    <property type="match status" value="1"/>
</dbReference>
<dbReference type="CDD" id="cd06990">
    <property type="entry name" value="cupin_DUF861"/>
    <property type="match status" value="1"/>
</dbReference>
<dbReference type="EMBL" id="BAABAF010000010">
    <property type="protein sequence ID" value="GAA3776006.1"/>
    <property type="molecule type" value="Genomic_DNA"/>
</dbReference>
<dbReference type="InterPro" id="IPR011051">
    <property type="entry name" value="RmlC_Cupin_sf"/>
</dbReference>
<dbReference type="Proteomes" id="UP001500540">
    <property type="component" value="Unassembled WGS sequence"/>
</dbReference>
<evidence type="ECO:0000313" key="2">
    <source>
        <dbReference type="Proteomes" id="UP001500540"/>
    </source>
</evidence>
<proteinExistence type="predicted"/>
<protein>
    <submittedName>
        <fullName evidence="1">Cupin domain-containing protein</fullName>
    </submittedName>
</protein>
<name>A0ABP7GV72_9MICO</name>
<organism evidence="1 2">
    <name type="scientific">Microbacterium kribbense</name>
    <dbReference type="NCBI Taxonomy" id="433645"/>
    <lineage>
        <taxon>Bacteria</taxon>
        <taxon>Bacillati</taxon>
        <taxon>Actinomycetota</taxon>
        <taxon>Actinomycetes</taxon>
        <taxon>Micrococcales</taxon>
        <taxon>Microbacteriaceae</taxon>
        <taxon>Microbacterium</taxon>
    </lineage>
</organism>
<comment type="caution">
    <text evidence="1">The sequence shown here is derived from an EMBL/GenBank/DDBJ whole genome shotgun (WGS) entry which is preliminary data.</text>
</comment>
<evidence type="ECO:0000313" key="1">
    <source>
        <dbReference type="EMBL" id="GAA3776006.1"/>
    </source>
</evidence>
<dbReference type="RefSeq" id="WP_344784968.1">
    <property type="nucleotide sequence ID" value="NZ_BAABAF010000010.1"/>
</dbReference>
<reference evidence="2" key="1">
    <citation type="journal article" date="2019" name="Int. J. Syst. Evol. Microbiol.">
        <title>The Global Catalogue of Microorganisms (GCM) 10K type strain sequencing project: providing services to taxonomists for standard genome sequencing and annotation.</title>
        <authorList>
            <consortium name="The Broad Institute Genomics Platform"/>
            <consortium name="The Broad Institute Genome Sequencing Center for Infectious Disease"/>
            <person name="Wu L."/>
            <person name="Ma J."/>
        </authorList>
    </citation>
    <scope>NUCLEOTIDE SEQUENCE [LARGE SCALE GENOMIC DNA]</scope>
    <source>
        <strain evidence="2">JCM 16950</strain>
    </source>
</reference>
<dbReference type="InterPro" id="IPR014710">
    <property type="entry name" value="RmlC-like_jellyroll"/>
</dbReference>